<organism evidence="2 3">
    <name type="scientific">Dictyobacter arantiisoli</name>
    <dbReference type="NCBI Taxonomy" id="2014874"/>
    <lineage>
        <taxon>Bacteria</taxon>
        <taxon>Bacillati</taxon>
        <taxon>Chloroflexota</taxon>
        <taxon>Ktedonobacteria</taxon>
        <taxon>Ktedonobacterales</taxon>
        <taxon>Dictyobacteraceae</taxon>
        <taxon>Dictyobacter</taxon>
    </lineage>
</organism>
<dbReference type="InterPro" id="IPR041413">
    <property type="entry name" value="MLTR_LBD"/>
</dbReference>
<evidence type="ECO:0000259" key="1">
    <source>
        <dbReference type="PROSITE" id="PS50943"/>
    </source>
</evidence>
<name>A0A5A5T5Q7_9CHLR</name>
<evidence type="ECO:0000313" key="3">
    <source>
        <dbReference type="Proteomes" id="UP000322530"/>
    </source>
</evidence>
<dbReference type="PROSITE" id="PS50943">
    <property type="entry name" value="HTH_CROC1"/>
    <property type="match status" value="1"/>
</dbReference>
<dbReference type="InterPro" id="IPR001387">
    <property type="entry name" value="Cro/C1-type_HTH"/>
</dbReference>
<dbReference type="GO" id="GO:0003677">
    <property type="term" value="F:DNA binding"/>
    <property type="evidence" value="ECO:0007669"/>
    <property type="project" value="InterPro"/>
</dbReference>
<proteinExistence type="predicted"/>
<keyword evidence="3" id="KW-1185">Reference proteome</keyword>
<dbReference type="InterPro" id="IPR010982">
    <property type="entry name" value="Lambda_DNA-bd_dom_sf"/>
</dbReference>
<dbReference type="Pfam" id="PF17765">
    <property type="entry name" value="MLTR_LBD"/>
    <property type="match status" value="1"/>
</dbReference>
<comment type="caution">
    <text evidence="2">The sequence shown here is derived from an EMBL/GenBank/DDBJ whole genome shotgun (WGS) entry which is preliminary data.</text>
</comment>
<dbReference type="OrthoDB" id="154603at2"/>
<sequence length="291" mass="33592">MKDDIQRRETLADFLRTRRARLSPAEAGLPAGRRRRLPGLRREEVAQLANIGVSWYTSLEQGRDISPSLDVLHSLADALQLSPEERQHLLLLANQQPAAIFPQIETISPVLLRLLEDLNPDPAYIMNRRWDYVARNKTAKCVLFSENITPPAYERNLVWRIFANPANQEGFMEWEKKAQTVLAEFRAETARYADEDWHKQLIADLQRISPQFRDWWPRHDVRGRNDGPKDIEHPTAGRLQFEVTTLQVPANPDFKVMIYMPFPGTDTAAAIQRLLDIEQTNNQRPVESIAR</sequence>
<dbReference type="AlphaFoldDB" id="A0A5A5T5Q7"/>
<dbReference type="EMBL" id="BIXY01000002">
    <property type="protein sequence ID" value="GCF06760.1"/>
    <property type="molecule type" value="Genomic_DNA"/>
</dbReference>
<feature type="domain" description="HTH cro/C1-type" evidence="1">
    <location>
        <begin position="33"/>
        <end position="86"/>
    </location>
</feature>
<dbReference type="CDD" id="cd00093">
    <property type="entry name" value="HTH_XRE"/>
    <property type="match status" value="1"/>
</dbReference>
<evidence type="ECO:0000313" key="2">
    <source>
        <dbReference type="EMBL" id="GCF06760.1"/>
    </source>
</evidence>
<dbReference type="Gene3D" id="1.10.260.40">
    <property type="entry name" value="lambda repressor-like DNA-binding domains"/>
    <property type="match status" value="1"/>
</dbReference>
<protein>
    <submittedName>
        <fullName evidence="2">Transcriptional regulator</fullName>
    </submittedName>
</protein>
<reference evidence="2 3" key="1">
    <citation type="submission" date="2019-01" db="EMBL/GenBank/DDBJ databases">
        <title>Draft genome sequence of Dictyobacter sp. Uno17.</title>
        <authorList>
            <person name="Wang C.M."/>
            <person name="Zheng Y."/>
            <person name="Sakai Y."/>
            <person name="Abe K."/>
            <person name="Yokota A."/>
            <person name="Yabe S."/>
        </authorList>
    </citation>
    <scope>NUCLEOTIDE SEQUENCE [LARGE SCALE GENOMIC DNA]</scope>
    <source>
        <strain evidence="2 3">Uno17</strain>
    </source>
</reference>
<gene>
    <name evidence="2" type="ORF">KDI_03240</name>
</gene>
<dbReference type="SMART" id="SM00530">
    <property type="entry name" value="HTH_XRE"/>
    <property type="match status" value="1"/>
</dbReference>
<dbReference type="PANTHER" id="PTHR35010">
    <property type="entry name" value="BLL4672 PROTEIN-RELATED"/>
    <property type="match status" value="1"/>
</dbReference>
<dbReference type="RefSeq" id="WP_149399657.1">
    <property type="nucleotide sequence ID" value="NZ_BIXY01000002.1"/>
</dbReference>
<dbReference type="Pfam" id="PF13560">
    <property type="entry name" value="HTH_31"/>
    <property type="match status" value="1"/>
</dbReference>
<dbReference type="Gene3D" id="3.30.450.180">
    <property type="match status" value="1"/>
</dbReference>
<accession>A0A5A5T5Q7</accession>
<dbReference type="Proteomes" id="UP000322530">
    <property type="component" value="Unassembled WGS sequence"/>
</dbReference>
<dbReference type="SUPFAM" id="SSF47413">
    <property type="entry name" value="lambda repressor-like DNA-binding domains"/>
    <property type="match status" value="1"/>
</dbReference>